<evidence type="ECO:0000259" key="1">
    <source>
        <dbReference type="PROSITE" id="PS51459"/>
    </source>
</evidence>
<dbReference type="Gene3D" id="1.20.120.1870">
    <property type="entry name" value="Fic/DOC protein, Fido domain"/>
    <property type="match status" value="1"/>
</dbReference>
<feature type="domain" description="Fido" evidence="1">
    <location>
        <begin position="10"/>
        <end position="126"/>
    </location>
</feature>
<organism evidence="2 3">
    <name type="scientific">Allobranchiibius huperziae</name>
    <dbReference type="NCBI Taxonomy" id="1874116"/>
    <lineage>
        <taxon>Bacteria</taxon>
        <taxon>Bacillati</taxon>
        <taxon>Actinomycetota</taxon>
        <taxon>Actinomycetes</taxon>
        <taxon>Micrococcales</taxon>
        <taxon>Dermacoccaceae</taxon>
        <taxon>Allobranchiibius</taxon>
    </lineage>
</organism>
<reference evidence="2 3" key="1">
    <citation type="submission" date="2020-07" db="EMBL/GenBank/DDBJ databases">
        <title>Sequencing the genomes of 1000 actinobacteria strains.</title>
        <authorList>
            <person name="Klenk H.-P."/>
        </authorList>
    </citation>
    <scope>NUCLEOTIDE SEQUENCE [LARGE SCALE GENOMIC DNA]</scope>
    <source>
        <strain evidence="2 3">DSM 29531</strain>
    </source>
</reference>
<dbReference type="InterPro" id="IPR006440">
    <property type="entry name" value="Doc"/>
</dbReference>
<dbReference type="NCBIfam" id="TIGR01550">
    <property type="entry name" value="DOC_P1"/>
    <property type="match status" value="1"/>
</dbReference>
<dbReference type="InterPro" id="IPR003812">
    <property type="entry name" value="Fido"/>
</dbReference>
<protein>
    <submittedName>
        <fullName evidence="2">Death-on-curing protein</fullName>
    </submittedName>
</protein>
<dbReference type="GO" id="GO:0016301">
    <property type="term" value="F:kinase activity"/>
    <property type="evidence" value="ECO:0007669"/>
    <property type="project" value="InterPro"/>
</dbReference>
<sequence>MNDDEPTEFLTLEDILAVGKAYLGRRPQVRDYGILEAAAGRPRAVVFGEPVYPDIHFKAGALLHSLVKGHALVDGNKRLGLGALRLFYALNGFTVIADDDQKFELVMDVAEGRLVAVEDIAARLEKFARHS</sequence>
<dbReference type="PANTHER" id="PTHR39426">
    <property type="entry name" value="HOMOLOGY TO DEATH-ON-CURING PROTEIN OF PHAGE P1"/>
    <property type="match status" value="1"/>
</dbReference>
<dbReference type="Pfam" id="PF02661">
    <property type="entry name" value="Fic"/>
    <property type="match status" value="1"/>
</dbReference>
<dbReference type="PANTHER" id="PTHR39426:SF1">
    <property type="entry name" value="HOMOLOGY TO DEATH-ON-CURING PROTEIN OF PHAGE P1"/>
    <property type="match status" value="1"/>
</dbReference>
<gene>
    <name evidence="2" type="ORF">HNR15_002554</name>
</gene>
<dbReference type="Proteomes" id="UP000571817">
    <property type="component" value="Unassembled WGS sequence"/>
</dbReference>
<comment type="caution">
    <text evidence="2">The sequence shown here is derived from an EMBL/GenBank/DDBJ whole genome shotgun (WGS) entry which is preliminary data.</text>
</comment>
<proteinExistence type="predicted"/>
<dbReference type="RefSeq" id="WP_179482389.1">
    <property type="nucleotide sequence ID" value="NZ_JACCFW010000001.1"/>
</dbReference>
<dbReference type="InterPro" id="IPR053737">
    <property type="entry name" value="Type_II_TA_Toxin"/>
</dbReference>
<name>A0A853DLI8_9MICO</name>
<dbReference type="EMBL" id="JACCFW010000001">
    <property type="protein sequence ID" value="NYJ75591.1"/>
    <property type="molecule type" value="Genomic_DNA"/>
</dbReference>
<accession>A0A853DLI8</accession>
<dbReference type="PROSITE" id="PS51459">
    <property type="entry name" value="FIDO"/>
    <property type="match status" value="1"/>
</dbReference>
<evidence type="ECO:0000313" key="2">
    <source>
        <dbReference type="EMBL" id="NYJ75591.1"/>
    </source>
</evidence>
<evidence type="ECO:0000313" key="3">
    <source>
        <dbReference type="Proteomes" id="UP000571817"/>
    </source>
</evidence>
<keyword evidence="3" id="KW-1185">Reference proteome</keyword>
<dbReference type="AlphaFoldDB" id="A0A853DLI8"/>